<feature type="compositionally biased region" description="Basic and acidic residues" evidence="1">
    <location>
        <begin position="12"/>
        <end position="37"/>
    </location>
</feature>
<keyword evidence="3" id="KW-1185">Reference proteome</keyword>
<proteinExistence type="predicted"/>
<evidence type="ECO:0000256" key="1">
    <source>
        <dbReference type="SAM" id="MobiDB-lite"/>
    </source>
</evidence>
<feature type="region of interest" description="Disordered" evidence="1">
    <location>
        <begin position="1"/>
        <end position="58"/>
    </location>
</feature>
<dbReference type="Proteomes" id="UP001215598">
    <property type="component" value="Unassembled WGS sequence"/>
</dbReference>
<evidence type="ECO:0000313" key="2">
    <source>
        <dbReference type="EMBL" id="KAJ7711715.1"/>
    </source>
</evidence>
<dbReference type="AlphaFoldDB" id="A0AAD7MD36"/>
<feature type="compositionally biased region" description="Basic and acidic residues" evidence="1">
    <location>
        <begin position="46"/>
        <end position="58"/>
    </location>
</feature>
<protein>
    <submittedName>
        <fullName evidence="2">Uncharacterized protein</fullName>
    </submittedName>
</protein>
<reference evidence="2" key="1">
    <citation type="submission" date="2023-03" db="EMBL/GenBank/DDBJ databases">
        <title>Massive genome expansion in bonnet fungi (Mycena s.s.) driven by repeated elements and novel gene families across ecological guilds.</title>
        <authorList>
            <consortium name="Lawrence Berkeley National Laboratory"/>
            <person name="Harder C.B."/>
            <person name="Miyauchi S."/>
            <person name="Viragh M."/>
            <person name="Kuo A."/>
            <person name="Thoen E."/>
            <person name="Andreopoulos B."/>
            <person name="Lu D."/>
            <person name="Skrede I."/>
            <person name="Drula E."/>
            <person name="Henrissat B."/>
            <person name="Morin E."/>
            <person name="Kohler A."/>
            <person name="Barry K."/>
            <person name="LaButti K."/>
            <person name="Morin E."/>
            <person name="Salamov A."/>
            <person name="Lipzen A."/>
            <person name="Mereny Z."/>
            <person name="Hegedus B."/>
            <person name="Baldrian P."/>
            <person name="Stursova M."/>
            <person name="Weitz H."/>
            <person name="Taylor A."/>
            <person name="Grigoriev I.V."/>
            <person name="Nagy L.G."/>
            <person name="Martin F."/>
            <person name="Kauserud H."/>
        </authorList>
    </citation>
    <scope>NUCLEOTIDE SEQUENCE</scope>
    <source>
        <strain evidence="2">CBHHK182m</strain>
    </source>
</reference>
<gene>
    <name evidence="2" type="ORF">B0H16DRAFT_1744928</name>
</gene>
<evidence type="ECO:0000313" key="3">
    <source>
        <dbReference type="Proteomes" id="UP001215598"/>
    </source>
</evidence>
<comment type="caution">
    <text evidence="2">The sequence shown here is derived from an EMBL/GenBank/DDBJ whole genome shotgun (WGS) entry which is preliminary data.</text>
</comment>
<name>A0AAD7MD36_9AGAR</name>
<organism evidence="2 3">
    <name type="scientific">Mycena metata</name>
    <dbReference type="NCBI Taxonomy" id="1033252"/>
    <lineage>
        <taxon>Eukaryota</taxon>
        <taxon>Fungi</taxon>
        <taxon>Dikarya</taxon>
        <taxon>Basidiomycota</taxon>
        <taxon>Agaricomycotina</taxon>
        <taxon>Agaricomycetes</taxon>
        <taxon>Agaricomycetidae</taxon>
        <taxon>Agaricales</taxon>
        <taxon>Marasmiineae</taxon>
        <taxon>Mycenaceae</taxon>
        <taxon>Mycena</taxon>
    </lineage>
</organism>
<accession>A0AAD7MD36</accession>
<dbReference type="EMBL" id="JARKIB010000388">
    <property type="protein sequence ID" value="KAJ7711715.1"/>
    <property type="molecule type" value="Genomic_DNA"/>
</dbReference>
<sequence>MATPLTHYDLMQIKKAEQRAKTRERTARYRQRLKESPLEEQQAAQERARDARARYRAK</sequence>